<dbReference type="SUPFAM" id="SSF57903">
    <property type="entry name" value="FYVE/PHD zinc finger"/>
    <property type="match status" value="1"/>
</dbReference>
<name>A0A833SWZ1_PHYIN</name>
<sequence>MPTTGSMGHAMAEDDDVLSDQSPFPPLQLTFEEQQHCHDLSLQLLERTLHSYDERLAGRTPTHHANLDSARWKLQKTQENASLYSERIRHIRGDLHLPEDCWDDPTVLMMVGTIPAPLDEVMLGISIPTFESFKVRVATLGNMDTGGAMLARLVGSTEEKPFQNLSVLYMVSQLPWLVSKVVKPRDFLLLSASGIIKTADGERIGYDLLQPAPLPQCPPQPKPMIRGKFILGAMYREKDDGTVDVYIQQYLEAMGNVFDSFVISSTWQGLLGFFQSPELAEHKKLQWCIANMKSARRRGLANQLTGHSMSCSLCSLAFGRHVRSRSIDQKNCVLCLAPVCSNCREEYVLRELERHPKKQKLLVKKRHVYVCRPCQEFVERHKATDIARHNLLQQLTPGSDSTGDTQHTWGLLYGDSMPSWSPTRSLSMSSDSFETFAWSVDRCSLEI</sequence>
<evidence type="ECO:0008006" key="4">
    <source>
        <dbReference type="Google" id="ProtNLM"/>
    </source>
</evidence>
<evidence type="ECO:0000256" key="1">
    <source>
        <dbReference type="SAM" id="MobiDB-lite"/>
    </source>
</evidence>
<dbReference type="PANTHER" id="PTHR13510:SF44">
    <property type="entry name" value="RABENOSYN-5"/>
    <property type="match status" value="1"/>
</dbReference>
<dbReference type="CDD" id="cd00065">
    <property type="entry name" value="FYVE_like_SF"/>
    <property type="match status" value="1"/>
</dbReference>
<organism evidence="2 3">
    <name type="scientific">Phytophthora infestans</name>
    <name type="common">Potato late blight agent</name>
    <name type="synonym">Botrytis infestans</name>
    <dbReference type="NCBI Taxonomy" id="4787"/>
    <lineage>
        <taxon>Eukaryota</taxon>
        <taxon>Sar</taxon>
        <taxon>Stramenopiles</taxon>
        <taxon>Oomycota</taxon>
        <taxon>Peronosporomycetes</taxon>
        <taxon>Peronosporales</taxon>
        <taxon>Peronosporaceae</taxon>
        <taxon>Phytophthora</taxon>
    </lineage>
</organism>
<dbReference type="EMBL" id="WSZM01000106">
    <property type="protein sequence ID" value="KAF4042092.1"/>
    <property type="molecule type" value="Genomic_DNA"/>
</dbReference>
<dbReference type="SUPFAM" id="SSF55961">
    <property type="entry name" value="Bet v1-like"/>
    <property type="match status" value="1"/>
</dbReference>
<reference evidence="2" key="1">
    <citation type="submission" date="2020-04" db="EMBL/GenBank/DDBJ databases">
        <title>Hybrid Assembly of Korean Phytophthora infestans isolates.</title>
        <authorList>
            <person name="Prokchorchik M."/>
            <person name="Lee Y."/>
            <person name="Seo J."/>
            <person name="Cho J.-H."/>
            <person name="Park Y.-E."/>
            <person name="Jang D.-C."/>
            <person name="Im J.-S."/>
            <person name="Choi J.-G."/>
            <person name="Park H.-J."/>
            <person name="Lee G.-B."/>
            <person name="Lee Y.-G."/>
            <person name="Hong S.-Y."/>
            <person name="Cho K."/>
            <person name="Sohn K.H."/>
        </authorList>
    </citation>
    <scope>NUCLEOTIDE SEQUENCE</scope>
    <source>
        <strain evidence="2">KR_1_A1</strain>
    </source>
</reference>
<accession>A0A833SWZ1</accession>
<gene>
    <name evidence="2" type="ORF">GN244_ATG05457</name>
</gene>
<dbReference type="Gene3D" id="3.30.530.20">
    <property type="match status" value="1"/>
</dbReference>
<dbReference type="InterPro" id="IPR011011">
    <property type="entry name" value="Znf_FYVE_PHD"/>
</dbReference>
<dbReference type="InterPro" id="IPR023393">
    <property type="entry name" value="START-like_dom_sf"/>
</dbReference>
<proteinExistence type="predicted"/>
<dbReference type="AlphaFoldDB" id="A0A833SWZ1"/>
<keyword evidence="3" id="KW-1185">Reference proteome</keyword>
<evidence type="ECO:0000313" key="3">
    <source>
        <dbReference type="Proteomes" id="UP000602510"/>
    </source>
</evidence>
<protein>
    <recommendedName>
        <fullName evidence="4">FYVE-type domain-containing protein</fullName>
    </recommendedName>
</protein>
<dbReference type="InterPro" id="IPR052727">
    <property type="entry name" value="Rab4/Rab5_effector"/>
</dbReference>
<feature type="region of interest" description="Disordered" evidence="1">
    <location>
        <begin position="1"/>
        <end position="25"/>
    </location>
</feature>
<dbReference type="Proteomes" id="UP000602510">
    <property type="component" value="Unassembled WGS sequence"/>
</dbReference>
<evidence type="ECO:0000313" key="2">
    <source>
        <dbReference type="EMBL" id="KAF4042092.1"/>
    </source>
</evidence>
<comment type="caution">
    <text evidence="2">The sequence shown here is derived from an EMBL/GenBank/DDBJ whole genome shotgun (WGS) entry which is preliminary data.</text>
</comment>
<dbReference type="PANTHER" id="PTHR13510">
    <property type="entry name" value="FYVE-FINGER-CONTAINING RAB5 EFFECTOR PROTEIN RABENOSYN-5-RELATED"/>
    <property type="match status" value="1"/>
</dbReference>